<evidence type="ECO:0000256" key="1">
    <source>
        <dbReference type="SAM" id="MobiDB-lite"/>
    </source>
</evidence>
<reference evidence="2" key="1">
    <citation type="submission" date="2020-02" db="EMBL/GenBank/DDBJ databases">
        <authorList>
            <person name="Meier V. D."/>
        </authorList>
    </citation>
    <scope>NUCLEOTIDE SEQUENCE</scope>
    <source>
        <strain evidence="2">AVDCRST_MAG39</strain>
    </source>
</reference>
<feature type="compositionally biased region" description="Low complexity" evidence="1">
    <location>
        <begin position="166"/>
        <end position="181"/>
    </location>
</feature>
<feature type="region of interest" description="Disordered" evidence="1">
    <location>
        <begin position="237"/>
        <end position="272"/>
    </location>
</feature>
<dbReference type="GO" id="GO:0016740">
    <property type="term" value="F:transferase activity"/>
    <property type="evidence" value="ECO:0007669"/>
    <property type="project" value="UniProtKB-KW"/>
</dbReference>
<feature type="compositionally biased region" description="Basic residues" evidence="1">
    <location>
        <begin position="242"/>
        <end position="263"/>
    </location>
</feature>
<organism evidence="2">
    <name type="scientific">uncultured Sphingomonadaceae bacterium</name>
    <dbReference type="NCBI Taxonomy" id="169976"/>
    <lineage>
        <taxon>Bacteria</taxon>
        <taxon>Pseudomonadati</taxon>
        <taxon>Pseudomonadota</taxon>
        <taxon>Alphaproteobacteria</taxon>
        <taxon>Sphingomonadales</taxon>
        <taxon>Sphingomonadaceae</taxon>
        <taxon>environmental samples</taxon>
    </lineage>
</organism>
<feature type="non-terminal residue" evidence="2">
    <location>
        <position position="1"/>
    </location>
</feature>
<feature type="compositionally biased region" description="Basic residues" evidence="1">
    <location>
        <begin position="121"/>
        <end position="152"/>
    </location>
</feature>
<keyword evidence="2" id="KW-0808">Transferase</keyword>
<name>A0A6J4T2T9_9SPHN</name>
<gene>
    <name evidence="2" type="ORF">AVDCRST_MAG39-2050</name>
</gene>
<dbReference type="AlphaFoldDB" id="A0A6J4T2T9"/>
<accession>A0A6J4T2T9</accession>
<proteinExistence type="predicted"/>
<sequence>DRRRPRRRRPRADRGGGQPAHLDHRRTRPAARPARPDRGGGVQPQARLLHLRRRPLRPRGARRAGRGARARGGGRAAGRRLRLERRRRRLFRAAARRRGRFLPLRADQGATLPDPQPPEVRHRRRAGRAHRRVQRGGRLFRRRAARPRRLARPRAADRRAGGGAAGAIFRRAARLDAGAARQGPRPERNPRSAQRAGRELALADGRADALLVGLGAGGEARHGARLAAVPRRRLFRAGPHLPPHHRRRGAARRGAGNHRRQFRQHGDDRRGAPYLSHAARLRRAHLRVPGGQAAHQAAGDRRRRLRRLGQLRPALHLPQLRDHGAGKGRALRGAGARLRRRRMRAEPGDHARILRKAAERRQRGALDVEPLARVRARLQREPAVEPGDRGI</sequence>
<evidence type="ECO:0000313" key="2">
    <source>
        <dbReference type="EMBL" id="CAA9511725.1"/>
    </source>
</evidence>
<feature type="compositionally biased region" description="Basic residues" evidence="1">
    <location>
        <begin position="1"/>
        <end position="11"/>
    </location>
</feature>
<feature type="region of interest" description="Disordered" evidence="1">
    <location>
        <begin position="1"/>
        <end position="83"/>
    </location>
</feature>
<feature type="region of interest" description="Disordered" evidence="1">
    <location>
        <begin position="105"/>
        <end position="199"/>
    </location>
</feature>
<feature type="non-terminal residue" evidence="2">
    <location>
        <position position="391"/>
    </location>
</feature>
<dbReference type="EMBL" id="CADCVW010000083">
    <property type="protein sequence ID" value="CAA9511725.1"/>
    <property type="molecule type" value="Genomic_DNA"/>
</dbReference>
<dbReference type="EC" id="2.7.8.-" evidence="2"/>
<feature type="compositionally biased region" description="Basic residues" evidence="1">
    <location>
        <begin position="49"/>
        <end position="69"/>
    </location>
</feature>
<protein>
    <submittedName>
        <fullName evidence="2">Cardiolipin synthase, ClsC</fullName>
        <ecNumber evidence="2">2.7.8.-</ecNumber>
    </submittedName>
</protein>